<gene>
    <name evidence="2" type="ordered locus">Calkr_2129</name>
</gene>
<organism evidence="2 3">
    <name type="scientific">Caldicellulosiruptor acetigenus (strain ATCC 700853 / DSM 12137 / I77R1B)</name>
    <name type="common">Caldicellulosiruptor kristjanssonii</name>
    <dbReference type="NCBI Taxonomy" id="632335"/>
    <lineage>
        <taxon>Bacteria</taxon>
        <taxon>Bacillati</taxon>
        <taxon>Bacillota</taxon>
        <taxon>Bacillota incertae sedis</taxon>
        <taxon>Caldicellulosiruptorales</taxon>
        <taxon>Caldicellulosiruptoraceae</taxon>
        <taxon>Caldicellulosiruptor</taxon>
    </lineage>
</organism>
<dbReference type="eggNOG" id="ENOG502Z7NV">
    <property type="taxonomic scope" value="Bacteria"/>
</dbReference>
<evidence type="ECO:0000313" key="2">
    <source>
        <dbReference type="EMBL" id="ADQ41594.1"/>
    </source>
</evidence>
<dbReference type="AlphaFoldDB" id="E4S5T4"/>
<evidence type="ECO:0000259" key="1">
    <source>
        <dbReference type="Pfam" id="PF09369"/>
    </source>
</evidence>
<feature type="domain" description="MrfA-like Zn-binding" evidence="1">
    <location>
        <begin position="484"/>
        <end position="583"/>
    </location>
</feature>
<dbReference type="Proteomes" id="UP000009256">
    <property type="component" value="Chromosome"/>
</dbReference>
<protein>
    <recommendedName>
        <fullName evidence="1">MrfA-like Zn-binding domain-containing protein</fullName>
    </recommendedName>
</protein>
<reference key="1">
    <citation type="submission" date="2010-11" db="EMBL/GenBank/DDBJ databases">
        <title>Complete sequence of chromosome of Caldicellulosiruptor kristjanssonii 177R1B.</title>
        <authorList>
            <consortium name="US DOE Joint Genome Institute"/>
            <person name="Lucas S."/>
            <person name="Copeland A."/>
            <person name="Lapidus A."/>
            <person name="Cheng J.-F."/>
            <person name="Bruce D."/>
            <person name="Goodwin L."/>
            <person name="Pitluck S."/>
            <person name="Davenport K."/>
            <person name="Detter J.C."/>
            <person name="Han C."/>
            <person name="Tapia R."/>
            <person name="Land M."/>
            <person name="Hauser L."/>
            <person name="Jeffries C."/>
            <person name="Kyrpides N."/>
            <person name="Ivanova N."/>
            <person name="Mikhailova N."/>
            <person name="Blumer-Schuette S.E."/>
            <person name="Kelly R.M."/>
            <person name="Woyke T."/>
        </authorList>
    </citation>
    <scope>NUCLEOTIDE SEQUENCE</scope>
    <source>
        <strain>177R1B</strain>
    </source>
</reference>
<keyword evidence="3" id="KW-1185">Reference proteome</keyword>
<proteinExistence type="predicted"/>
<name>E4S5T4_CALA7</name>
<accession>E4S5T4</accession>
<evidence type="ECO:0000313" key="3">
    <source>
        <dbReference type="Proteomes" id="UP000009256"/>
    </source>
</evidence>
<dbReference type="STRING" id="632335.Calkr_2129"/>
<dbReference type="NCBIfam" id="NF038324">
    <property type="entry name" value="DrmB_fam"/>
    <property type="match status" value="1"/>
</dbReference>
<dbReference type="InterPro" id="IPR018973">
    <property type="entry name" value="MZB"/>
</dbReference>
<dbReference type="InterPro" id="IPR047721">
    <property type="entry name" value="DrmB"/>
</dbReference>
<reference evidence="2 3" key="2">
    <citation type="journal article" date="2011" name="J. Bacteriol.">
        <title>Complete genome sequences for the anaerobic, extremely thermophilic plant biomass-degrading bacteria Caldicellulosiruptor hydrothermalis, Caldicellulosiruptor kristjanssonii, Caldicellulosiruptor kronotskyensis, Caldicellulosiruptor owensenis, and Caldicellulosiruptor lactoaceticus.</title>
        <authorList>
            <person name="Blumer-Schuette S.E."/>
            <person name="Ozdemir I."/>
            <person name="Mistry D."/>
            <person name="Lucas S."/>
            <person name="Lapidus A."/>
            <person name="Cheng J.F."/>
            <person name="Goodwin L.A."/>
            <person name="Pitluck S."/>
            <person name="Land M.L."/>
            <person name="Hauser L.J."/>
            <person name="Woyke T."/>
            <person name="Mikhailova N."/>
            <person name="Pati A."/>
            <person name="Kyrpides N.C."/>
            <person name="Ivanova N."/>
            <person name="Detter J.C."/>
            <person name="Walston-Davenport K."/>
            <person name="Han S."/>
            <person name="Adams M.W."/>
            <person name="Kelly R.M."/>
        </authorList>
    </citation>
    <scope>NUCLEOTIDE SEQUENCE [LARGE SCALE GENOMIC DNA]</scope>
    <source>
        <strain evidence="3">ATCC 700853 / DSM 12137 / I77R1B</strain>
    </source>
</reference>
<dbReference type="KEGG" id="cki:Calkr_2129"/>
<dbReference type="HOGENOM" id="CLU_020062_0_0_9"/>
<dbReference type="EMBL" id="CP002326">
    <property type="protein sequence ID" value="ADQ41594.1"/>
    <property type="molecule type" value="Genomic_DNA"/>
</dbReference>
<dbReference type="Pfam" id="PF09369">
    <property type="entry name" value="MZB"/>
    <property type="match status" value="1"/>
</dbReference>
<sequence>MPQQQIRKSQFILTYGPGSILESVTGPRIIPGPLAGLFNRPVNGKNLSPVDFEISHQRLTEGLFRNGTRIFRIPSNAELGIEENVPLYTTRPFPGWGLCIDHGILYRLGDDCPECKRSGGRWKKKRREAIRFVRACPAGHLDDVDWNYVVHSKSKRTAECTGEWFYWQRQGASLKEIKIRCPVCKAEVNMGEIYNRPWPCSGRFPERETEGFPVRPGCRREARIIQRQASNLRIPEVVTLFTVPPRHTKLHRLLENQAIRTAVITAGSLGTQLNCNNFLKMLEDLRRQSLITEVTYEEILKYDWREIESALQDLKKPVPQSYREILVDEFNRLVDAAYNGASAGGRGSAELLFEVIKQDIRTFRSPGGLNFRIVPVTRLNTVTVQTGYRRFVCSKPEETELVDISFTDERGNRWLPGIEFMGEGIFVMLEKDDENHFQFGGKNYSKWLNAYRNRRNENYNQPGLFRDDMYRDELHPVFVWWHTLSHIILRTLSVGSGYSLSSIRERIYFDIDRDGHARGGIIFYTVQPGADGTLGGLVSLVPHFGEILSRVHQMAEKCSNDPLCGEQEFAPGKSNGAACYACTMVSETSCEHRNMWLDRHILVENMP</sequence>